<dbReference type="CDD" id="cd06990">
    <property type="entry name" value="cupin_DUF861"/>
    <property type="match status" value="1"/>
</dbReference>
<dbReference type="GeneID" id="41596163"/>
<gene>
    <name evidence="2" type="ORF">NTE_00251</name>
</gene>
<dbReference type="HOGENOM" id="CLU_166867_0_0_2"/>
<dbReference type="InterPro" id="IPR014710">
    <property type="entry name" value="RmlC-like_jellyroll"/>
</dbReference>
<dbReference type="RefSeq" id="WP_148699337.1">
    <property type="nucleotide sequence ID" value="NZ_CP007174.1"/>
</dbReference>
<dbReference type="EMBL" id="CP007174">
    <property type="protein sequence ID" value="AIF82333.1"/>
    <property type="molecule type" value="Genomic_DNA"/>
</dbReference>
<dbReference type="eggNOG" id="arCOG03003">
    <property type="taxonomic scope" value="Archaea"/>
</dbReference>
<protein>
    <submittedName>
        <fullName evidence="2">Cupin domain-containing protein</fullName>
    </submittedName>
</protein>
<dbReference type="SUPFAM" id="SSF51182">
    <property type="entry name" value="RmlC-like cupins"/>
    <property type="match status" value="1"/>
</dbReference>
<reference evidence="2 3" key="1">
    <citation type="journal article" date="2014" name="PLoS ONE">
        <title>Genome Sequence of Candidatus Nitrososphaera evergladensis from Group I.1b Enriched from Everglades Soil Reveals Novel Genomic Features of the Ammonia-Oxidizing Archaea.</title>
        <authorList>
            <person name="Zhalnina K.V."/>
            <person name="Dias R."/>
            <person name="Leonard M.T."/>
            <person name="Dorr de Quadros P."/>
            <person name="Camargo F.A."/>
            <person name="Drew J.C."/>
            <person name="Farmerie W.G."/>
            <person name="Daroub S.H."/>
            <person name="Triplett E.W."/>
        </authorList>
    </citation>
    <scope>NUCLEOTIDE SEQUENCE [LARGE SCALE GENOMIC DNA]</scope>
    <source>
        <strain evidence="2 3">SR1</strain>
    </source>
</reference>
<evidence type="ECO:0000313" key="2">
    <source>
        <dbReference type="EMBL" id="AIF82333.1"/>
    </source>
</evidence>
<dbReference type="InterPro" id="IPR011051">
    <property type="entry name" value="RmlC_Cupin_sf"/>
</dbReference>
<dbReference type="Pfam" id="PF07883">
    <property type="entry name" value="Cupin_2"/>
    <property type="match status" value="1"/>
</dbReference>
<dbReference type="STRING" id="1459636.NTE_00251"/>
<name>A0A075MM52_9ARCH</name>
<dbReference type="KEGG" id="nev:NTE_00251"/>
<accession>A0A075MM52</accession>
<evidence type="ECO:0000313" key="3">
    <source>
        <dbReference type="Proteomes" id="UP000028194"/>
    </source>
</evidence>
<feature type="domain" description="Cupin type-2" evidence="1">
    <location>
        <begin position="60"/>
        <end position="108"/>
    </location>
</feature>
<keyword evidence="3" id="KW-1185">Reference proteome</keyword>
<dbReference type="AlphaFoldDB" id="A0A075MM52"/>
<organism evidence="2 3">
    <name type="scientific">Candidatus Nitrososphaera evergladensis SR1</name>
    <dbReference type="NCBI Taxonomy" id="1459636"/>
    <lineage>
        <taxon>Archaea</taxon>
        <taxon>Nitrososphaerota</taxon>
        <taxon>Nitrososphaeria</taxon>
        <taxon>Nitrososphaerales</taxon>
        <taxon>Nitrososphaeraceae</taxon>
        <taxon>Nitrososphaera</taxon>
    </lineage>
</organism>
<evidence type="ECO:0000259" key="1">
    <source>
        <dbReference type="Pfam" id="PF07883"/>
    </source>
</evidence>
<dbReference type="OrthoDB" id="189706at2157"/>
<dbReference type="InterPro" id="IPR013096">
    <property type="entry name" value="Cupin_2"/>
</dbReference>
<sequence length="111" mass="12426">MEKKNIEQQPDQTVNMEKGKVQVANIGKLKVTKFTFEPGWTWEKCEKPLFNTDSCQLTHNGYIISGRLMVRMVDSGKEMEYGPGDTFYIPAGHDGYVVGNEPVVGLDISPS</sequence>
<proteinExistence type="predicted"/>
<dbReference type="Proteomes" id="UP000028194">
    <property type="component" value="Chromosome"/>
</dbReference>
<dbReference type="Gene3D" id="2.60.120.10">
    <property type="entry name" value="Jelly Rolls"/>
    <property type="match status" value="1"/>
</dbReference>